<feature type="compositionally biased region" description="Low complexity" evidence="6">
    <location>
        <begin position="42"/>
        <end position="60"/>
    </location>
</feature>
<comment type="subcellular location">
    <subcellularLocation>
        <location evidence="1">Membrane</location>
        <topology evidence="1">Peripheral membrane protein</topology>
    </subcellularLocation>
</comment>
<dbReference type="SMART" id="SM00714">
    <property type="entry name" value="LITAF"/>
    <property type="match status" value="1"/>
</dbReference>
<gene>
    <name evidence="9" type="ORF">AMS68_005567</name>
</gene>
<dbReference type="EMBL" id="CP051142">
    <property type="protein sequence ID" value="QIX00050.1"/>
    <property type="molecule type" value="Genomic_DNA"/>
</dbReference>
<evidence type="ECO:0000256" key="1">
    <source>
        <dbReference type="ARBA" id="ARBA00004170"/>
    </source>
</evidence>
<keyword evidence="5 7" id="KW-0472">Membrane</keyword>
<dbReference type="AlphaFoldDB" id="A0A6H0Y071"/>
<accession>A0A6H0Y071</accession>
<feature type="region of interest" description="Disordered" evidence="6">
    <location>
        <begin position="1"/>
        <end position="82"/>
    </location>
</feature>
<dbReference type="Pfam" id="PF10601">
    <property type="entry name" value="zf-LITAF-like"/>
    <property type="match status" value="1"/>
</dbReference>
<evidence type="ECO:0000256" key="7">
    <source>
        <dbReference type="SAM" id="Phobius"/>
    </source>
</evidence>
<feature type="compositionally biased region" description="Low complexity" evidence="6">
    <location>
        <begin position="8"/>
        <end position="18"/>
    </location>
</feature>
<keyword evidence="7" id="KW-0812">Transmembrane</keyword>
<dbReference type="PANTHER" id="PTHR23292">
    <property type="entry name" value="LIPOPOLYSACCHARIDE-INDUCED TUMOR NECROSIS FACTOR-ALPHA FACTOR"/>
    <property type="match status" value="1"/>
</dbReference>
<keyword evidence="10" id="KW-1185">Reference proteome</keyword>
<dbReference type="InterPro" id="IPR037519">
    <property type="entry name" value="LITAF_fam"/>
</dbReference>
<evidence type="ECO:0000256" key="2">
    <source>
        <dbReference type="ARBA" id="ARBA00005975"/>
    </source>
</evidence>
<dbReference type="GO" id="GO:0008270">
    <property type="term" value="F:zinc ion binding"/>
    <property type="evidence" value="ECO:0007669"/>
    <property type="project" value="TreeGrafter"/>
</dbReference>
<dbReference type="PROSITE" id="PS51837">
    <property type="entry name" value="LITAF"/>
    <property type="match status" value="1"/>
</dbReference>
<evidence type="ECO:0000256" key="6">
    <source>
        <dbReference type="SAM" id="MobiDB-lite"/>
    </source>
</evidence>
<evidence type="ECO:0000313" key="10">
    <source>
        <dbReference type="Proteomes" id="UP000503462"/>
    </source>
</evidence>
<dbReference type="PANTHER" id="PTHR23292:SF6">
    <property type="entry name" value="FI16602P1-RELATED"/>
    <property type="match status" value="1"/>
</dbReference>
<dbReference type="Proteomes" id="UP000503462">
    <property type="component" value="Chromosome 4"/>
</dbReference>
<protein>
    <recommendedName>
        <fullName evidence="8">LITAF domain-containing protein</fullName>
    </recommendedName>
</protein>
<dbReference type="GO" id="GO:0016020">
    <property type="term" value="C:membrane"/>
    <property type="evidence" value="ECO:0007669"/>
    <property type="project" value="UniProtKB-SubCell"/>
</dbReference>
<feature type="transmembrane region" description="Helical" evidence="7">
    <location>
        <begin position="122"/>
        <end position="147"/>
    </location>
</feature>
<keyword evidence="4" id="KW-0862">Zinc</keyword>
<comment type="similarity">
    <text evidence="2">Belongs to the CDIP1/LITAF family.</text>
</comment>
<evidence type="ECO:0000256" key="5">
    <source>
        <dbReference type="ARBA" id="ARBA00023136"/>
    </source>
</evidence>
<dbReference type="OrthoDB" id="5599753at2759"/>
<evidence type="ECO:0000313" key="9">
    <source>
        <dbReference type="EMBL" id="QIX00050.1"/>
    </source>
</evidence>
<organism evidence="9 10">
    <name type="scientific">Peltaster fructicola</name>
    <dbReference type="NCBI Taxonomy" id="286661"/>
    <lineage>
        <taxon>Eukaryota</taxon>
        <taxon>Fungi</taxon>
        <taxon>Dikarya</taxon>
        <taxon>Ascomycota</taxon>
        <taxon>Pezizomycotina</taxon>
        <taxon>Dothideomycetes</taxon>
        <taxon>Dothideomycetes incertae sedis</taxon>
        <taxon>Peltaster</taxon>
    </lineage>
</organism>
<evidence type="ECO:0000256" key="3">
    <source>
        <dbReference type="ARBA" id="ARBA00022723"/>
    </source>
</evidence>
<proteinExistence type="inferred from homology"/>
<keyword evidence="7" id="KW-1133">Transmembrane helix</keyword>
<feature type="compositionally biased region" description="Polar residues" evidence="6">
    <location>
        <begin position="19"/>
        <end position="28"/>
    </location>
</feature>
<keyword evidence="3" id="KW-0479">Metal-binding</keyword>
<evidence type="ECO:0000259" key="8">
    <source>
        <dbReference type="PROSITE" id="PS51837"/>
    </source>
</evidence>
<reference evidence="9 10" key="1">
    <citation type="journal article" date="2016" name="Sci. Rep.">
        <title>Peltaster fructicola genome reveals evolution from an invasive phytopathogen to an ectophytic parasite.</title>
        <authorList>
            <person name="Xu C."/>
            <person name="Chen H."/>
            <person name="Gleason M.L."/>
            <person name="Xu J.R."/>
            <person name="Liu H."/>
            <person name="Zhang R."/>
            <person name="Sun G."/>
        </authorList>
    </citation>
    <scope>NUCLEOTIDE SEQUENCE [LARGE SCALE GENOMIC DNA]</scope>
    <source>
        <strain evidence="9 10">LNHT1506</strain>
    </source>
</reference>
<name>A0A6H0Y071_9PEZI</name>
<evidence type="ECO:0000256" key="4">
    <source>
        <dbReference type="ARBA" id="ARBA00022833"/>
    </source>
</evidence>
<dbReference type="InterPro" id="IPR006629">
    <property type="entry name" value="LITAF"/>
</dbReference>
<sequence>MGVIENPTGYQQQTTGTTANDMAINQSGPAPPSYENEKSQYAQTTTTAAAVPAVAQTTQTEGVPGQPRTDDPARAEMTYNNNAPAMVTPREALGYDPAWIDCPFCHQRSMTNVRKAETDTTWIYTLLCCLCCGCIGAIFPLIFGWGADFDHYCNTCNNRVARRPHEGSSNTQVQVFGPVQAGPGQVQQVAPIQQPPLAKHA</sequence>
<feature type="domain" description="LITAF" evidence="8">
    <location>
        <begin position="82"/>
        <end position="165"/>
    </location>
</feature>